<dbReference type="Proteomes" id="UP000287352">
    <property type="component" value="Unassembled WGS sequence"/>
</dbReference>
<sequence length="156" mass="17255">MGSDLAVVTSEEKLSKKDFMLFIQSVGGTISQSVGGKIDFEGFCEGYFNDEKTGQQLIIFFDPTALRSLAEDEPETLEHIATMLGAKPQHCFIIEPLSNPSSNLLAVDFAILCAQKWPCIGWNPTDPPSFFTLEQLLRLQRAGISFDSCDLNMDLL</sequence>
<dbReference type="RefSeq" id="WP_126579679.1">
    <property type="nucleotide sequence ID" value="NZ_BIFR01000001.1"/>
</dbReference>
<comment type="caution">
    <text evidence="1">The sequence shown here is derived from an EMBL/GenBank/DDBJ whole genome shotgun (WGS) entry which is preliminary data.</text>
</comment>
<proteinExistence type="predicted"/>
<keyword evidence="2" id="KW-1185">Reference proteome</keyword>
<name>A0A401ZYT1_9CHLR</name>
<gene>
    <name evidence="1" type="ORF">KTT_18730</name>
</gene>
<evidence type="ECO:0000313" key="2">
    <source>
        <dbReference type="Proteomes" id="UP000287352"/>
    </source>
</evidence>
<dbReference type="AlphaFoldDB" id="A0A401ZYT1"/>
<accession>A0A401ZYT1</accession>
<evidence type="ECO:0000313" key="1">
    <source>
        <dbReference type="EMBL" id="GCE12014.1"/>
    </source>
</evidence>
<dbReference type="EMBL" id="BIFR01000001">
    <property type="protein sequence ID" value="GCE12014.1"/>
    <property type="molecule type" value="Genomic_DNA"/>
</dbReference>
<reference evidence="2" key="1">
    <citation type="submission" date="2018-12" db="EMBL/GenBank/DDBJ databases">
        <title>Tengunoibacter tsumagoiensis gen. nov., sp. nov., Dictyobacter kobayashii sp. nov., D. alpinus sp. nov., and D. joshuensis sp. nov. and description of Dictyobacteraceae fam. nov. within the order Ktedonobacterales isolated from Tengu-no-mugimeshi.</title>
        <authorList>
            <person name="Wang C.M."/>
            <person name="Zheng Y."/>
            <person name="Sakai Y."/>
            <person name="Toyoda A."/>
            <person name="Minakuchi Y."/>
            <person name="Abe K."/>
            <person name="Yokota A."/>
            <person name="Yabe S."/>
        </authorList>
    </citation>
    <scope>NUCLEOTIDE SEQUENCE [LARGE SCALE GENOMIC DNA]</scope>
    <source>
        <strain evidence="2">Uno3</strain>
    </source>
</reference>
<protein>
    <submittedName>
        <fullName evidence="1">Uncharacterized protein</fullName>
    </submittedName>
</protein>
<organism evidence="1 2">
    <name type="scientific">Tengunoibacter tsumagoiensis</name>
    <dbReference type="NCBI Taxonomy" id="2014871"/>
    <lineage>
        <taxon>Bacteria</taxon>
        <taxon>Bacillati</taxon>
        <taxon>Chloroflexota</taxon>
        <taxon>Ktedonobacteria</taxon>
        <taxon>Ktedonobacterales</taxon>
        <taxon>Dictyobacteraceae</taxon>
        <taxon>Tengunoibacter</taxon>
    </lineage>
</organism>